<keyword evidence="2 5" id="KW-0812">Transmembrane</keyword>
<dbReference type="SUPFAM" id="SSF52540">
    <property type="entry name" value="P-loop containing nucleoside triphosphate hydrolases"/>
    <property type="match status" value="1"/>
</dbReference>
<organism evidence="8 9">
    <name type="scientific">Polymorphospora lycopeni</name>
    <dbReference type="NCBI Taxonomy" id="3140240"/>
    <lineage>
        <taxon>Bacteria</taxon>
        <taxon>Bacillati</taxon>
        <taxon>Actinomycetota</taxon>
        <taxon>Actinomycetes</taxon>
        <taxon>Micromonosporales</taxon>
        <taxon>Micromonosporaceae</taxon>
        <taxon>Polymorphospora</taxon>
    </lineage>
</organism>
<dbReference type="InterPro" id="IPR036640">
    <property type="entry name" value="ABC1_TM_sf"/>
</dbReference>
<dbReference type="InterPro" id="IPR039421">
    <property type="entry name" value="Type_1_exporter"/>
</dbReference>
<dbReference type="PROSITE" id="PS50893">
    <property type="entry name" value="ABC_TRANSPORTER_2"/>
    <property type="match status" value="1"/>
</dbReference>
<evidence type="ECO:0000256" key="4">
    <source>
        <dbReference type="ARBA" id="ARBA00023136"/>
    </source>
</evidence>
<evidence type="ECO:0000259" key="7">
    <source>
        <dbReference type="PROSITE" id="PS50929"/>
    </source>
</evidence>
<keyword evidence="8" id="KW-0067">ATP-binding</keyword>
<dbReference type="SUPFAM" id="SSF90123">
    <property type="entry name" value="ABC transporter transmembrane region"/>
    <property type="match status" value="1"/>
</dbReference>
<evidence type="ECO:0000256" key="1">
    <source>
        <dbReference type="ARBA" id="ARBA00004651"/>
    </source>
</evidence>
<dbReference type="Gene3D" id="1.20.1560.10">
    <property type="entry name" value="ABC transporter type 1, transmembrane domain"/>
    <property type="match status" value="1"/>
</dbReference>
<dbReference type="InterPro" id="IPR017871">
    <property type="entry name" value="ABC_transporter-like_CS"/>
</dbReference>
<evidence type="ECO:0000256" key="2">
    <source>
        <dbReference type="ARBA" id="ARBA00022692"/>
    </source>
</evidence>
<dbReference type="InterPro" id="IPR011527">
    <property type="entry name" value="ABC1_TM_dom"/>
</dbReference>
<evidence type="ECO:0000256" key="5">
    <source>
        <dbReference type="SAM" id="Phobius"/>
    </source>
</evidence>
<evidence type="ECO:0000256" key="3">
    <source>
        <dbReference type="ARBA" id="ARBA00022989"/>
    </source>
</evidence>
<dbReference type="InterPro" id="IPR027417">
    <property type="entry name" value="P-loop_NTPase"/>
</dbReference>
<evidence type="ECO:0000313" key="8">
    <source>
        <dbReference type="EMBL" id="MFB6393041.1"/>
    </source>
</evidence>
<feature type="domain" description="ABC transmembrane type-1" evidence="7">
    <location>
        <begin position="30"/>
        <end position="309"/>
    </location>
</feature>
<dbReference type="InterPro" id="IPR003439">
    <property type="entry name" value="ABC_transporter-like_ATP-bd"/>
</dbReference>
<dbReference type="Proteomes" id="UP001582793">
    <property type="component" value="Unassembled WGS sequence"/>
</dbReference>
<keyword evidence="4 5" id="KW-0472">Membrane</keyword>
<dbReference type="EMBL" id="JBCGDC010000016">
    <property type="protein sequence ID" value="MFB6393041.1"/>
    <property type="molecule type" value="Genomic_DNA"/>
</dbReference>
<protein>
    <submittedName>
        <fullName evidence="8">ABC transporter ATP-binding protein</fullName>
    </submittedName>
</protein>
<keyword evidence="9" id="KW-1185">Reference proteome</keyword>
<dbReference type="PANTHER" id="PTHR43394">
    <property type="entry name" value="ATP-DEPENDENT PERMEASE MDL1, MITOCHONDRIAL"/>
    <property type="match status" value="1"/>
</dbReference>
<evidence type="ECO:0000259" key="6">
    <source>
        <dbReference type="PROSITE" id="PS50893"/>
    </source>
</evidence>
<proteinExistence type="predicted"/>
<comment type="subcellular location">
    <subcellularLocation>
        <location evidence="1">Cell membrane</location>
        <topology evidence="1">Multi-pass membrane protein</topology>
    </subcellularLocation>
</comment>
<evidence type="ECO:0000313" key="9">
    <source>
        <dbReference type="Proteomes" id="UP001582793"/>
    </source>
</evidence>
<dbReference type="PANTHER" id="PTHR43394:SF1">
    <property type="entry name" value="ATP-BINDING CASSETTE SUB-FAMILY B MEMBER 10, MITOCHONDRIAL"/>
    <property type="match status" value="1"/>
</dbReference>
<dbReference type="PROSITE" id="PS50929">
    <property type="entry name" value="ABC_TM1F"/>
    <property type="match status" value="1"/>
</dbReference>
<gene>
    <name evidence="8" type="ORF">AAFH96_07940</name>
</gene>
<dbReference type="Gene3D" id="3.40.50.300">
    <property type="entry name" value="P-loop containing nucleotide triphosphate hydrolases"/>
    <property type="match status" value="1"/>
</dbReference>
<feature type="transmembrane region" description="Helical" evidence="5">
    <location>
        <begin position="140"/>
        <end position="160"/>
    </location>
</feature>
<accession>A0ABV5CML2</accession>
<feature type="domain" description="ABC transporter" evidence="6">
    <location>
        <begin position="336"/>
        <end position="568"/>
    </location>
</feature>
<keyword evidence="8" id="KW-0547">Nucleotide-binding</keyword>
<feature type="transmembrane region" description="Helical" evidence="5">
    <location>
        <begin position="64"/>
        <end position="85"/>
    </location>
</feature>
<sequence length="568" mass="57086">MTVATAAGPVTGGRVLRRAVTGQTRYVVPAGLLATGHQAGEALVPVLIGVVVDEAVSTGSTGALFGWLGVLGAVFLGLSTSYRFAARAGERAAEQAAHEIRRELTGRVLAPYGGAETGQLPGALVSVATSDAGRVGAVNMAVTAGIAALAALVTTVVALLTMSVPLGLLILLGAPPVLVAAHLLGRPLQKRSAVEQENAALASGVAADLVAGLRVLKGIGAEPAALARYRVINRRSLAATLRAANAQGWHDGALLGITGVFIAAVALVGARLASQGAISVGDLVAAVGLALFLFNPLSVVAWVNGQLALARASAARVAAVLSAPPAVPAGPAAPDTPVRGELRFDGVEHGPLRIGDLRVAPGELLGVVTADPAAAGLLVRCLARETDPLQGSITLDGVALAGLEPDRVRAVVVTAAHDAVLFDGTVRDNVTAVGGPTAPVDAVLAATRVDEVARGLPAGLDTAVGERGRSLSGGQRQRVALARALAADPPVLVVHDPTTAVDAATESHMAAHLRRLRAGRTTVVVTTSPTLLAVTDRVVLLDAEGGIVSGRHGELVAADKRYATTVLA</sequence>
<dbReference type="RefSeq" id="WP_375733673.1">
    <property type="nucleotide sequence ID" value="NZ_JBCGDC010000016.1"/>
</dbReference>
<dbReference type="Pfam" id="PF00664">
    <property type="entry name" value="ABC_membrane"/>
    <property type="match status" value="1"/>
</dbReference>
<dbReference type="Pfam" id="PF00005">
    <property type="entry name" value="ABC_tran"/>
    <property type="match status" value="1"/>
</dbReference>
<feature type="transmembrane region" description="Helical" evidence="5">
    <location>
        <begin position="252"/>
        <end position="272"/>
    </location>
</feature>
<name>A0ABV5CML2_9ACTN</name>
<dbReference type="PROSITE" id="PS00211">
    <property type="entry name" value="ABC_TRANSPORTER_1"/>
    <property type="match status" value="1"/>
</dbReference>
<keyword evidence="3 5" id="KW-1133">Transmembrane helix</keyword>
<reference evidence="8 9" key="1">
    <citation type="submission" date="2024-04" db="EMBL/GenBank/DDBJ databases">
        <title>Polymorphospora sp. isolated from Baiyangdian Lake in Xiong'an New Area.</title>
        <authorList>
            <person name="Zhang X."/>
            <person name="Liu J."/>
        </authorList>
    </citation>
    <scope>NUCLEOTIDE SEQUENCE [LARGE SCALE GENOMIC DNA]</scope>
    <source>
        <strain evidence="8 9">2-325</strain>
    </source>
</reference>
<feature type="transmembrane region" description="Helical" evidence="5">
    <location>
        <begin position="284"/>
        <end position="303"/>
    </location>
</feature>
<comment type="caution">
    <text evidence="8">The sequence shown here is derived from an EMBL/GenBank/DDBJ whole genome shotgun (WGS) entry which is preliminary data.</text>
</comment>
<dbReference type="GO" id="GO:0005524">
    <property type="term" value="F:ATP binding"/>
    <property type="evidence" value="ECO:0007669"/>
    <property type="project" value="UniProtKB-KW"/>
</dbReference>
<feature type="transmembrane region" description="Helical" evidence="5">
    <location>
        <begin position="166"/>
        <end position="184"/>
    </location>
</feature>
<dbReference type="CDD" id="cd07346">
    <property type="entry name" value="ABC_6TM_exporters"/>
    <property type="match status" value="1"/>
</dbReference>